<reference evidence="12" key="1">
    <citation type="submission" date="2016-11" db="EMBL/GenBank/DDBJ databases">
        <authorList>
            <person name="Varghese N."/>
            <person name="Submissions S."/>
        </authorList>
    </citation>
    <scope>NUCLEOTIDE SEQUENCE [LARGE SCALE GENOMIC DNA]</scope>
    <source>
        <strain evidence="12">DSM 26134</strain>
    </source>
</reference>
<dbReference type="GO" id="GO:0015232">
    <property type="term" value="F:heme transmembrane transporter activity"/>
    <property type="evidence" value="ECO:0007669"/>
    <property type="project" value="InterPro"/>
</dbReference>
<evidence type="ECO:0000256" key="5">
    <source>
        <dbReference type="ARBA" id="ARBA00022692"/>
    </source>
</evidence>
<feature type="transmembrane region" description="Helical" evidence="9">
    <location>
        <begin position="85"/>
        <end position="104"/>
    </location>
</feature>
<keyword evidence="8 9" id="KW-0472">Membrane</keyword>
<dbReference type="AlphaFoldDB" id="A0A1M6NW91"/>
<evidence type="ECO:0000256" key="3">
    <source>
        <dbReference type="ARBA" id="ARBA00005840"/>
    </source>
</evidence>
<dbReference type="InterPro" id="IPR003557">
    <property type="entry name" value="Cyt_c_biogenesis_CcmC"/>
</dbReference>
<feature type="transmembrane region" description="Helical" evidence="9">
    <location>
        <begin position="191"/>
        <end position="209"/>
    </location>
</feature>
<dbReference type="GO" id="GO:0020037">
    <property type="term" value="F:heme binding"/>
    <property type="evidence" value="ECO:0007669"/>
    <property type="project" value="InterPro"/>
</dbReference>
<keyword evidence="7 9" id="KW-1133">Transmembrane helix</keyword>
<name>A0A1M6NW91_REIAG</name>
<comment type="function">
    <text evidence="1">Required for the export of heme to the periplasm for the biogenesis of c-type cytochromes.</text>
</comment>
<evidence type="ECO:0000256" key="4">
    <source>
        <dbReference type="ARBA" id="ARBA00016463"/>
    </source>
</evidence>
<feature type="domain" description="Cytochrome c assembly protein" evidence="10">
    <location>
        <begin position="17"/>
        <end position="158"/>
    </location>
</feature>
<proteinExistence type="inferred from homology"/>
<evidence type="ECO:0000259" key="10">
    <source>
        <dbReference type="Pfam" id="PF01578"/>
    </source>
</evidence>
<evidence type="ECO:0000256" key="1">
    <source>
        <dbReference type="ARBA" id="ARBA00002442"/>
    </source>
</evidence>
<evidence type="ECO:0000256" key="7">
    <source>
        <dbReference type="ARBA" id="ARBA00022989"/>
    </source>
</evidence>
<accession>A0A1M6NW91</accession>
<keyword evidence="5 9" id="KW-0812">Transmembrane</keyword>
<dbReference type="PANTHER" id="PTHR30071">
    <property type="entry name" value="HEME EXPORTER PROTEIN C"/>
    <property type="match status" value="1"/>
</dbReference>
<organism evidence="11 12">
    <name type="scientific">Reichenbachiella agariperforans</name>
    <dbReference type="NCBI Taxonomy" id="156994"/>
    <lineage>
        <taxon>Bacteria</taxon>
        <taxon>Pseudomonadati</taxon>
        <taxon>Bacteroidota</taxon>
        <taxon>Cytophagia</taxon>
        <taxon>Cytophagales</taxon>
        <taxon>Reichenbachiellaceae</taxon>
        <taxon>Reichenbachiella</taxon>
    </lineage>
</organism>
<evidence type="ECO:0000313" key="11">
    <source>
        <dbReference type="EMBL" id="SHJ99966.1"/>
    </source>
</evidence>
<dbReference type="EMBL" id="FRAA01000002">
    <property type="protein sequence ID" value="SHJ99966.1"/>
    <property type="molecule type" value="Genomic_DNA"/>
</dbReference>
<dbReference type="Proteomes" id="UP000184474">
    <property type="component" value="Unassembled WGS sequence"/>
</dbReference>
<dbReference type="GO" id="GO:0005886">
    <property type="term" value="C:plasma membrane"/>
    <property type="evidence" value="ECO:0007669"/>
    <property type="project" value="TreeGrafter"/>
</dbReference>
<feature type="transmembrane region" description="Helical" evidence="9">
    <location>
        <begin position="43"/>
        <end position="64"/>
    </location>
</feature>
<gene>
    <name evidence="11" type="ORF">SAMN04488028_102438</name>
</gene>
<comment type="similarity">
    <text evidence="3">Belongs to the CcmC/CycZ/HelC family.</text>
</comment>
<dbReference type="PRINTS" id="PR01386">
    <property type="entry name" value="CCMCBIOGNSIS"/>
</dbReference>
<keyword evidence="12" id="KW-1185">Reference proteome</keyword>
<protein>
    <recommendedName>
        <fullName evidence="4">Heme exporter protein C</fullName>
    </recommendedName>
</protein>
<evidence type="ECO:0000256" key="8">
    <source>
        <dbReference type="ARBA" id="ARBA00023136"/>
    </source>
</evidence>
<comment type="subcellular location">
    <subcellularLocation>
        <location evidence="2">Membrane</location>
        <topology evidence="2">Multi-pass membrane protein</topology>
    </subcellularLocation>
</comment>
<dbReference type="InterPro" id="IPR002541">
    <property type="entry name" value="Cyt_c_assembly"/>
</dbReference>
<sequence>MFSIKKSWWKILGVLLTAYALLGGLLMEVPRLAILNETIRNLYYHVTMWFGMIILLTGSLVYSLRYLSSKNEHFDIRAEAYAKAGCLFGVLGIVTGMVWARYTWGEFWSGDPKQNASAIALLIYFAYFILRSSFEDPQQRSRISAVYNIFAYFAMIPLLFILPRLTDSMHPGNGGNPGFNYFDLDGKLRMIFYPAIIGWTLMGVWFASIKIRIQDIRLTQDL</sequence>
<evidence type="ECO:0000256" key="9">
    <source>
        <dbReference type="SAM" id="Phobius"/>
    </source>
</evidence>
<dbReference type="PANTHER" id="PTHR30071:SF1">
    <property type="entry name" value="CYTOCHROME B_B6 PROTEIN-RELATED"/>
    <property type="match status" value="1"/>
</dbReference>
<evidence type="ECO:0000313" key="12">
    <source>
        <dbReference type="Proteomes" id="UP000184474"/>
    </source>
</evidence>
<dbReference type="Pfam" id="PF01578">
    <property type="entry name" value="Cytochrom_C_asm"/>
    <property type="match status" value="1"/>
</dbReference>
<feature type="transmembrane region" description="Helical" evidence="9">
    <location>
        <begin position="146"/>
        <end position="165"/>
    </location>
</feature>
<dbReference type="GO" id="GO:0017004">
    <property type="term" value="P:cytochrome complex assembly"/>
    <property type="evidence" value="ECO:0007669"/>
    <property type="project" value="UniProtKB-KW"/>
</dbReference>
<dbReference type="InterPro" id="IPR045062">
    <property type="entry name" value="Cyt_c_biogenesis_CcsA/CcmC"/>
</dbReference>
<feature type="transmembrane region" description="Helical" evidence="9">
    <location>
        <begin position="116"/>
        <end position="134"/>
    </location>
</feature>
<evidence type="ECO:0000256" key="6">
    <source>
        <dbReference type="ARBA" id="ARBA00022748"/>
    </source>
</evidence>
<keyword evidence="6" id="KW-0201">Cytochrome c-type biogenesis</keyword>
<dbReference type="STRING" id="156994.SAMN04488028_102438"/>
<evidence type="ECO:0000256" key="2">
    <source>
        <dbReference type="ARBA" id="ARBA00004141"/>
    </source>
</evidence>